<evidence type="ECO:0000313" key="5">
    <source>
        <dbReference type="Proteomes" id="UP000321121"/>
    </source>
</evidence>
<protein>
    <submittedName>
        <fullName evidence="4">Pellicle/biofilm biosynthesis glycosyltransferase PelF</fullName>
    </submittedName>
</protein>
<dbReference type="InterPro" id="IPR001296">
    <property type="entry name" value="Glyco_trans_1"/>
</dbReference>
<dbReference type="PANTHER" id="PTHR12526">
    <property type="entry name" value="GLYCOSYLTRANSFERASE"/>
    <property type="match status" value="1"/>
</dbReference>
<dbReference type="PANTHER" id="PTHR12526:SF608">
    <property type="entry name" value="PELF"/>
    <property type="match status" value="1"/>
</dbReference>
<evidence type="ECO:0000259" key="3">
    <source>
        <dbReference type="Pfam" id="PF11997"/>
    </source>
</evidence>
<dbReference type="Pfam" id="PF00534">
    <property type="entry name" value="Glycos_transf_1"/>
    <property type="match status" value="1"/>
</dbReference>
<keyword evidence="5" id="KW-1185">Reference proteome</keyword>
<proteinExistence type="predicted"/>
<evidence type="ECO:0000256" key="1">
    <source>
        <dbReference type="SAM" id="MobiDB-lite"/>
    </source>
</evidence>
<organism evidence="4 5">
    <name type="scientific">Halomonas halophila</name>
    <dbReference type="NCBI Taxonomy" id="29573"/>
    <lineage>
        <taxon>Bacteria</taxon>
        <taxon>Pseudomonadati</taxon>
        <taxon>Pseudomonadota</taxon>
        <taxon>Gammaproteobacteria</taxon>
        <taxon>Oceanospirillales</taxon>
        <taxon>Halomonadaceae</taxon>
        <taxon>Halomonas</taxon>
    </lineage>
</organism>
<gene>
    <name evidence="4" type="primary">pelF</name>
    <name evidence="4" type="ORF">HHA04nite_17040</name>
</gene>
<dbReference type="InterPro" id="IPR022622">
    <property type="entry name" value="DUF3492"/>
</dbReference>
<sequence length="527" mass="59010">MAMTDGWPTLRRRDPPADIILLLEGTYPMVRGGVAGWVDQLIRGLPDLRFALVFLGGRRQDYQGILYARPENVVHLERHYLFDDMPRAGAPRQRRGNKRAFAASRELHETLRAPEVSPDAALCQAARLLGRTGGLSQDDFLYSEAAWEQVLEHYHRDYPDPSFIDYFWSVRNMHIPLFLLSRIARQLPPGRCLHAISTGYAGFLGALAHHITRRPLLVSEHGIYTKERQIDLVQADWIRDPTDPLTHGFQTDTGYLRRMWVRFFQSLGRMTYASASGITTLYEGNRQRQLLDGAAEERTRVIPNGIGIERFRPLRDATGAASRPVVTLLGRVTPIKDIKTFIRAMHQLLSRVPQAEGWIVGPESEDPDYARECHDLVQQLGLETRVRFLGFQRTETILAQSRLVVLTSISEAQPLVVLEAMAAGVPAVCSDVGACRELVLGNGQTERPSGRIVPIANPAATAAAMAELLEDDQAWQQAREAGIARVEVEYTEALMLSRYRQLYVDTGTLPGDGKETSKDGGDRIRTA</sequence>
<dbReference type="RefSeq" id="WP_246124670.1">
    <property type="nucleotide sequence ID" value="NZ_BJUS01000017.1"/>
</dbReference>
<dbReference type="InterPro" id="IPR047691">
    <property type="entry name" value="PelF-like"/>
</dbReference>
<feature type="domain" description="DUF3492" evidence="3">
    <location>
        <begin position="17"/>
        <end position="297"/>
    </location>
</feature>
<comment type="caution">
    <text evidence="4">The sequence shown here is derived from an EMBL/GenBank/DDBJ whole genome shotgun (WGS) entry which is preliminary data.</text>
</comment>
<accession>A0ABQ0U3X5</accession>
<dbReference type="Pfam" id="PF11997">
    <property type="entry name" value="DUF3492"/>
    <property type="match status" value="1"/>
</dbReference>
<evidence type="ECO:0000259" key="2">
    <source>
        <dbReference type="Pfam" id="PF00534"/>
    </source>
</evidence>
<feature type="region of interest" description="Disordered" evidence="1">
    <location>
        <begin position="507"/>
        <end position="527"/>
    </location>
</feature>
<dbReference type="NCBIfam" id="NF038011">
    <property type="entry name" value="PelF"/>
    <property type="match status" value="1"/>
</dbReference>
<dbReference type="Proteomes" id="UP000321121">
    <property type="component" value="Unassembled WGS sequence"/>
</dbReference>
<reference evidence="4 5" key="1">
    <citation type="submission" date="2019-07" db="EMBL/GenBank/DDBJ databases">
        <title>Whole genome shotgun sequence of Halomonas halophila NBRC 102604.</title>
        <authorList>
            <person name="Hosoyama A."/>
            <person name="Uohara A."/>
            <person name="Ohji S."/>
            <person name="Ichikawa N."/>
        </authorList>
    </citation>
    <scope>NUCLEOTIDE SEQUENCE [LARGE SCALE GENOMIC DNA]</scope>
    <source>
        <strain evidence="4 5">NBRC 102604</strain>
    </source>
</reference>
<dbReference type="Gene3D" id="3.40.50.2000">
    <property type="entry name" value="Glycogen Phosphorylase B"/>
    <property type="match status" value="2"/>
</dbReference>
<evidence type="ECO:0000313" key="4">
    <source>
        <dbReference type="EMBL" id="GEK73160.1"/>
    </source>
</evidence>
<name>A0ABQ0U3X5_9GAMM</name>
<feature type="domain" description="Glycosyl transferase family 1" evidence="2">
    <location>
        <begin position="322"/>
        <end position="482"/>
    </location>
</feature>
<dbReference type="SUPFAM" id="SSF53756">
    <property type="entry name" value="UDP-Glycosyltransferase/glycogen phosphorylase"/>
    <property type="match status" value="1"/>
</dbReference>
<dbReference type="EMBL" id="BJUS01000017">
    <property type="protein sequence ID" value="GEK73160.1"/>
    <property type="molecule type" value="Genomic_DNA"/>
</dbReference>
<feature type="compositionally biased region" description="Basic and acidic residues" evidence="1">
    <location>
        <begin position="512"/>
        <end position="527"/>
    </location>
</feature>